<protein>
    <recommendedName>
        <fullName evidence="3">Plastid-encoded RNA polymerase subunit alpha</fullName>
    </recommendedName>
</protein>
<dbReference type="InterPro" id="IPR036603">
    <property type="entry name" value="RBP11-like"/>
</dbReference>
<dbReference type="InterPro" id="IPR011263">
    <property type="entry name" value="DNA-dir_RNA_pol_RpoA/D/Rpb3"/>
</dbReference>
<name>B2X2B7_CHLMO</name>
<evidence type="ECO:0000256" key="1">
    <source>
        <dbReference type="ARBA" id="ARBA00022478"/>
    </source>
</evidence>
<dbReference type="InterPro" id="IPR036643">
    <property type="entry name" value="RNApol_insert_sf"/>
</dbReference>
<accession>B2X2B7</accession>
<sequence length="633" mass="71486">MSQFIISCKESRIENNRSFYGCFELGPFEPSQSLTIANTLRRTLLSEIYGLAIVSVEIEGASHEYSSLPGVHESVLDILLNLKEIVLKKSIKNFTPQIGYLRARGPGVVTGSHLRLPPFIQCVDPDQYIATLSHNGFLNIKFVVQYGNKWLASGRMPDSSINLPSEIKDKTLKRSTATPTGGVKTSSELLYNLHFKKRRLFLKKLKEFGFSGQGQSSAYIKMFSKNLNSFVKYKKKRDFILKGKNKEKLKLILKIINKYPGINLKNGTYYSLIPTSVDSTTGYANTQNKPELDVVNTRSVLTTTNLHETGLGDGDIAQSVYKTGSNMSRKYSMLEKKTNNRKKTSLTNQNYVNILNNNRKKVFFNVNSLNIDAIFNPITKVNYIIEVNDFKIAQNRLQTSFKIAELYETLAGIWPESKTKHIIGDFDNTKNSAQVIENSSLKKMTSTGSPELTTLLELNQELSALTKENIKHNITLEIWTNGSLHPRDALNQAFKNLIKTFLQLKNVQPYGLNNLLFNSQSLSINALGETLQVSNISEENELALDPTNKKNLKRGKNDFSGQQSKLEQILLKKIRMGVFKKDFIETLSPLNETTYLSTYISPKIRNYYLNKTNLFNIIQISIAPPAALPRAEK</sequence>
<dbReference type="EMBL" id="EF587487">
    <property type="protein sequence ID" value="ABU88330.1"/>
    <property type="molecule type" value="Genomic_DNA"/>
</dbReference>
<dbReference type="Pfam" id="PF01000">
    <property type="entry name" value="RNA_pol_A_bac"/>
    <property type="match status" value="1"/>
</dbReference>
<evidence type="ECO:0000256" key="2">
    <source>
        <dbReference type="ARBA" id="ARBA00023163"/>
    </source>
</evidence>
<keyword evidence="1" id="KW-0240">DNA-directed RNA polymerase</keyword>
<dbReference type="Gene3D" id="3.30.1360.10">
    <property type="entry name" value="RNA polymerase, RBP11-like subunit"/>
    <property type="match status" value="1"/>
</dbReference>
<reference evidence="5" key="1">
    <citation type="journal article" date="2008" name="J. Phycol.">
        <title>Deep division in the Chlorophyceae (Chlorophyta) revealed by chloroplast phylogenomic analyseS.</title>
        <authorList>
            <person name="Turmel M."/>
            <person name="Brouard J.-S."/>
            <person name="Gagnon C."/>
            <person name="Otis C."/>
            <person name="Lemieux C."/>
        </authorList>
    </citation>
    <scope>NUCLEOTIDE SEQUENCE</scope>
    <source>
        <strain evidence="5">UTEX 97</strain>
    </source>
</reference>
<dbReference type="Pfam" id="PF01193">
    <property type="entry name" value="RNA_pol_L"/>
    <property type="match status" value="1"/>
</dbReference>
<evidence type="ECO:0000313" key="5">
    <source>
        <dbReference type="EMBL" id="ABU88330.1"/>
    </source>
</evidence>
<dbReference type="GO" id="GO:0003899">
    <property type="term" value="F:DNA-directed RNA polymerase activity"/>
    <property type="evidence" value="ECO:0007669"/>
    <property type="project" value="InterPro"/>
</dbReference>
<keyword evidence="2" id="KW-0804">Transcription</keyword>
<dbReference type="InterPro" id="IPR011262">
    <property type="entry name" value="DNA-dir_RNA_pol_insert"/>
</dbReference>
<keyword evidence="5" id="KW-0934">Plastid</keyword>
<dbReference type="GO" id="GO:0046983">
    <property type="term" value="F:protein dimerization activity"/>
    <property type="evidence" value="ECO:0007669"/>
    <property type="project" value="InterPro"/>
</dbReference>
<organism evidence="5">
    <name type="scientific">Chlamydomonas moewusii</name>
    <name type="common">Chlamydomonas eugametos</name>
    <dbReference type="NCBI Taxonomy" id="3054"/>
    <lineage>
        <taxon>Eukaryota</taxon>
        <taxon>Viridiplantae</taxon>
        <taxon>Chlorophyta</taxon>
        <taxon>core chlorophytes</taxon>
        <taxon>Chlorophyceae</taxon>
        <taxon>CS clade</taxon>
        <taxon>Chlamydomonadales</taxon>
        <taxon>Chlamydomonadaceae</taxon>
        <taxon>Chlamydomonas</taxon>
    </lineage>
</organism>
<dbReference type="AlphaFoldDB" id="B2X2B7"/>
<evidence type="ECO:0000259" key="4">
    <source>
        <dbReference type="SMART" id="SM00662"/>
    </source>
</evidence>
<dbReference type="SUPFAM" id="SSF55257">
    <property type="entry name" value="RBP11-like subunits of RNA polymerase"/>
    <property type="match status" value="1"/>
</dbReference>
<geneLocation type="chloroplast" evidence="5"/>
<dbReference type="Gene3D" id="2.170.120.12">
    <property type="entry name" value="DNA-directed RNA polymerase, insert domain"/>
    <property type="match status" value="1"/>
</dbReference>
<feature type="domain" description="DNA-directed RNA polymerase RpoA/D/Rpb3-type" evidence="4">
    <location>
        <begin position="20"/>
        <end position="211"/>
    </location>
</feature>
<dbReference type="SMART" id="SM00662">
    <property type="entry name" value="RPOLD"/>
    <property type="match status" value="1"/>
</dbReference>
<dbReference type="GO" id="GO:0006351">
    <property type="term" value="P:DNA-templated transcription"/>
    <property type="evidence" value="ECO:0007669"/>
    <property type="project" value="InterPro"/>
</dbReference>
<dbReference type="CDD" id="cd06928">
    <property type="entry name" value="RNAP_alpha_NTD"/>
    <property type="match status" value="1"/>
</dbReference>
<proteinExistence type="predicted"/>
<keyword evidence="5" id="KW-0150">Chloroplast</keyword>
<dbReference type="GO" id="GO:0000428">
    <property type="term" value="C:DNA-directed RNA polymerase complex"/>
    <property type="evidence" value="ECO:0007669"/>
    <property type="project" value="UniProtKB-KW"/>
</dbReference>
<dbReference type="SUPFAM" id="SSF56553">
    <property type="entry name" value="Insert subdomain of RNA polymerase alpha subunit"/>
    <property type="match status" value="1"/>
</dbReference>
<gene>
    <name evidence="5" type="primary">rpoA</name>
</gene>
<evidence type="ECO:0000256" key="3">
    <source>
        <dbReference type="ARBA" id="ARBA00031776"/>
    </source>
</evidence>